<feature type="domain" description="NYN" evidence="1">
    <location>
        <begin position="15"/>
        <end position="138"/>
    </location>
</feature>
<dbReference type="AlphaFoldDB" id="A0A316GM46"/>
<dbReference type="InterPro" id="IPR021139">
    <property type="entry name" value="NYN"/>
</dbReference>
<dbReference type="Pfam" id="PF01936">
    <property type="entry name" value="NYN"/>
    <property type="match status" value="1"/>
</dbReference>
<dbReference type="GO" id="GO:0004540">
    <property type="term" value="F:RNA nuclease activity"/>
    <property type="evidence" value="ECO:0007669"/>
    <property type="project" value="InterPro"/>
</dbReference>
<keyword evidence="3" id="KW-1185">Reference proteome</keyword>
<protein>
    <submittedName>
        <fullName evidence="2">NYN domain-containing protein</fullName>
    </submittedName>
</protein>
<comment type="caution">
    <text evidence="2">The sequence shown here is derived from an EMBL/GenBank/DDBJ whole genome shotgun (WGS) entry which is preliminary data.</text>
</comment>
<reference evidence="2 3" key="1">
    <citation type="submission" date="2018-05" db="EMBL/GenBank/DDBJ databases">
        <title>Genomic Encyclopedia of Type Strains, Phase IV (KMG-IV): sequencing the most valuable type-strain genomes for metagenomic binning, comparative biology and taxonomic classification.</title>
        <authorList>
            <person name="Goeker M."/>
        </authorList>
    </citation>
    <scope>NUCLEOTIDE SEQUENCE [LARGE SCALE GENOMIC DNA]</scope>
    <source>
        <strain evidence="2 3">DSM 16097</strain>
    </source>
</reference>
<proteinExistence type="predicted"/>
<organism evidence="2 3">
    <name type="scientific">Roseicyclus mahoneyensis</name>
    <dbReference type="NCBI Taxonomy" id="164332"/>
    <lineage>
        <taxon>Bacteria</taxon>
        <taxon>Pseudomonadati</taxon>
        <taxon>Pseudomonadota</taxon>
        <taxon>Alphaproteobacteria</taxon>
        <taxon>Rhodobacterales</taxon>
        <taxon>Roseobacteraceae</taxon>
        <taxon>Roseicyclus</taxon>
    </lineage>
</organism>
<dbReference type="Gene3D" id="3.40.50.1010">
    <property type="entry name" value="5'-nuclease"/>
    <property type="match status" value="1"/>
</dbReference>
<dbReference type="PANTHER" id="PTHR35811">
    <property type="entry name" value="SLR1870 PROTEIN"/>
    <property type="match status" value="1"/>
</dbReference>
<dbReference type="EMBL" id="QGGW01000001">
    <property type="protein sequence ID" value="PWK62230.1"/>
    <property type="molecule type" value="Genomic_DNA"/>
</dbReference>
<dbReference type="CDD" id="cd11297">
    <property type="entry name" value="PIN_LabA-like_N_1"/>
    <property type="match status" value="1"/>
</dbReference>
<dbReference type="Proteomes" id="UP000245708">
    <property type="component" value="Unassembled WGS sequence"/>
</dbReference>
<evidence type="ECO:0000259" key="1">
    <source>
        <dbReference type="Pfam" id="PF01936"/>
    </source>
</evidence>
<accession>A0A316GM46</accession>
<gene>
    <name evidence="2" type="ORF">C7455_101256</name>
</gene>
<evidence type="ECO:0000313" key="2">
    <source>
        <dbReference type="EMBL" id="PWK62230.1"/>
    </source>
</evidence>
<name>A0A316GM46_9RHOB</name>
<dbReference type="PANTHER" id="PTHR35811:SF1">
    <property type="entry name" value="HTH OST-TYPE DOMAIN-CONTAINING PROTEIN"/>
    <property type="match status" value="1"/>
</dbReference>
<sequence length="241" mass="25507">MKLETVIHPDTRPCVALFIDGENLSPDLADQIVAAATGLGRRGLRRVYGDATRMSGWRAQGSLQVIDSAQGKNAADMLLAIEAMEAALLGGARTIAIASRDRDFSHLARKLSDHGVHVVGIGTAGPDCPFRKACSDYRNIAKSVAVPACAPAPVASPAFDEAKVAKWIETAIGQSSGKCLSLSGLGKFMLDRHGVSKAQLPAATWKTFLKGNPRFTVDAGDMVRLVKKKPPQDGGPFFDIG</sequence>
<evidence type="ECO:0000313" key="3">
    <source>
        <dbReference type="Proteomes" id="UP000245708"/>
    </source>
</evidence>